<reference evidence="2" key="1">
    <citation type="submission" date="2021-06" db="EMBL/GenBank/DDBJ databases">
        <authorList>
            <person name="Kallberg Y."/>
            <person name="Tangrot J."/>
            <person name="Rosling A."/>
        </authorList>
    </citation>
    <scope>NUCLEOTIDE SEQUENCE</scope>
    <source>
        <strain evidence="2">MA453B</strain>
    </source>
</reference>
<protein>
    <submittedName>
        <fullName evidence="2">25864_t:CDS:1</fullName>
    </submittedName>
</protein>
<proteinExistence type="predicted"/>
<accession>A0A9N9H274</accession>
<keyword evidence="1" id="KW-1133">Transmembrane helix</keyword>
<gene>
    <name evidence="2" type="ORF">DERYTH_LOCUS10001</name>
</gene>
<evidence type="ECO:0000313" key="3">
    <source>
        <dbReference type="Proteomes" id="UP000789405"/>
    </source>
</evidence>
<evidence type="ECO:0000313" key="2">
    <source>
        <dbReference type="EMBL" id="CAG8647505.1"/>
    </source>
</evidence>
<comment type="caution">
    <text evidence="2">The sequence shown here is derived from an EMBL/GenBank/DDBJ whole genome shotgun (WGS) entry which is preliminary data.</text>
</comment>
<feature type="transmembrane region" description="Helical" evidence="1">
    <location>
        <begin position="13"/>
        <end position="37"/>
    </location>
</feature>
<keyword evidence="1" id="KW-0812">Transmembrane</keyword>
<organism evidence="2 3">
    <name type="scientific">Dentiscutata erythropus</name>
    <dbReference type="NCBI Taxonomy" id="1348616"/>
    <lineage>
        <taxon>Eukaryota</taxon>
        <taxon>Fungi</taxon>
        <taxon>Fungi incertae sedis</taxon>
        <taxon>Mucoromycota</taxon>
        <taxon>Glomeromycotina</taxon>
        <taxon>Glomeromycetes</taxon>
        <taxon>Diversisporales</taxon>
        <taxon>Gigasporaceae</taxon>
        <taxon>Dentiscutata</taxon>
    </lineage>
</organism>
<dbReference type="Proteomes" id="UP000789405">
    <property type="component" value="Unassembled WGS sequence"/>
</dbReference>
<name>A0A9N9H274_9GLOM</name>
<evidence type="ECO:0000256" key="1">
    <source>
        <dbReference type="SAM" id="Phobius"/>
    </source>
</evidence>
<dbReference type="AlphaFoldDB" id="A0A9N9H274"/>
<keyword evidence="1" id="KW-0472">Membrane</keyword>
<keyword evidence="3" id="KW-1185">Reference proteome</keyword>
<sequence>MESVSSSRLYMDYASVLSCISISVPVLRFLAFSFYLCEKSG</sequence>
<dbReference type="EMBL" id="CAJVPY010005642">
    <property type="protein sequence ID" value="CAG8647505.1"/>
    <property type="molecule type" value="Genomic_DNA"/>
</dbReference>